<keyword evidence="11" id="KW-1185">Reference proteome</keyword>
<dbReference type="CDD" id="cd16913">
    <property type="entry name" value="YkuD_like"/>
    <property type="match status" value="1"/>
</dbReference>
<dbReference type="PANTHER" id="PTHR36699">
    <property type="entry name" value="LD-TRANSPEPTIDASE"/>
    <property type="match status" value="1"/>
</dbReference>
<feature type="signal peptide" evidence="8">
    <location>
        <begin position="1"/>
        <end position="21"/>
    </location>
</feature>
<dbReference type="GO" id="GO:0004180">
    <property type="term" value="F:carboxypeptidase activity"/>
    <property type="evidence" value="ECO:0007669"/>
    <property type="project" value="UniProtKB-ARBA"/>
</dbReference>
<sequence length="180" mass="19679">MIRAIRAVLAMAFLAVLTACGGDSAPVSSATTPRFLAYQGPPVTQVVVNKSDRLMFLLSDRTVLKAYKIHLGNEPVGSKQFEGDGKTPEGIFFVDRFNPRSAYHLSVGIDYPRPQDEARAAMYGRKPGGDIFFHGRGPDGRKAFQDGKDDWTAGCIAVEDAEIEEIYAMLRKGTQVVINP</sequence>
<gene>
    <name evidence="10" type="ORF">SAMN05421538_103154</name>
</gene>
<keyword evidence="6 7" id="KW-0961">Cell wall biogenesis/degradation</keyword>
<keyword evidence="8" id="KW-0732">Signal</keyword>
<dbReference type="PROSITE" id="PS51257">
    <property type="entry name" value="PROKAR_LIPOPROTEIN"/>
    <property type="match status" value="1"/>
</dbReference>
<evidence type="ECO:0000313" key="11">
    <source>
        <dbReference type="Proteomes" id="UP000199344"/>
    </source>
</evidence>
<protein>
    <submittedName>
        <fullName evidence="10">L,D-transpeptidase catalytic domain</fullName>
    </submittedName>
</protein>
<evidence type="ECO:0000256" key="5">
    <source>
        <dbReference type="ARBA" id="ARBA00022984"/>
    </source>
</evidence>
<dbReference type="UniPathway" id="UPA00219"/>
<evidence type="ECO:0000256" key="6">
    <source>
        <dbReference type="ARBA" id="ARBA00023316"/>
    </source>
</evidence>
<dbReference type="PROSITE" id="PS52029">
    <property type="entry name" value="LD_TPASE"/>
    <property type="match status" value="1"/>
</dbReference>
<dbReference type="STRING" id="591205.SAMN05421538_103154"/>
<feature type="domain" description="L,D-TPase catalytic" evidence="9">
    <location>
        <begin position="44"/>
        <end position="179"/>
    </location>
</feature>
<feature type="active site" description="Proton donor/acceptor" evidence="7">
    <location>
        <position position="134"/>
    </location>
</feature>
<dbReference type="SUPFAM" id="SSF141523">
    <property type="entry name" value="L,D-transpeptidase catalytic domain-like"/>
    <property type="match status" value="1"/>
</dbReference>
<dbReference type="PANTHER" id="PTHR36699:SF1">
    <property type="entry name" value="L,D-TRANSPEPTIDASE YAFK-RELATED"/>
    <property type="match status" value="1"/>
</dbReference>
<evidence type="ECO:0000256" key="4">
    <source>
        <dbReference type="ARBA" id="ARBA00022960"/>
    </source>
</evidence>
<evidence type="ECO:0000256" key="2">
    <source>
        <dbReference type="ARBA" id="ARBA00005992"/>
    </source>
</evidence>
<accession>A0A1G6Z6I6</accession>
<dbReference type="InterPro" id="IPR005490">
    <property type="entry name" value="LD_TPept_cat_dom"/>
</dbReference>
<keyword evidence="4 7" id="KW-0133">Cell shape</keyword>
<evidence type="ECO:0000256" key="3">
    <source>
        <dbReference type="ARBA" id="ARBA00022679"/>
    </source>
</evidence>
<evidence type="ECO:0000313" key="10">
    <source>
        <dbReference type="EMBL" id="SDD97436.1"/>
    </source>
</evidence>
<dbReference type="GO" id="GO:0009252">
    <property type="term" value="P:peptidoglycan biosynthetic process"/>
    <property type="evidence" value="ECO:0007669"/>
    <property type="project" value="UniProtKB-UniPathway"/>
</dbReference>
<dbReference type="Proteomes" id="UP000199344">
    <property type="component" value="Unassembled WGS sequence"/>
</dbReference>
<dbReference type="GO" id="GO:0071555">
    <property type="term" value="P:cell wall organization"/>
    <property type="evidence" value="ECO:0007669"/>
    <property type="project" value="UniProtKB-UniRule"/>
</dbReference>
<feature type="active site" description="Nucleophile" evidence="7">
    <location>
        <position position="155"/>
    </location>
</feature>
<dbReference type="GO" id="GO:0008360">
    <property type="term" value="P:regulation of cell shape"/>
    <property type="evidence" value="ECO:0007669"/>
    <property type="project" value="UniProtKB-UniRule"/>
</dbReference>
<dbReference type="RefSeq" id="WP_090522219.1">
    <property type="nucleotide sequence ID" value="NZ_FNAH01000003.1"/>
</dbReference>
<evidence type="ECO:0000259" key="9">
    <source>
        <dbReference type="PROSITE" id="PS52029"/>
    </source>
</evidence>
<dbReference type="EMBL" id="FNAH01000003">
    <property type="protein sequence ID" value="SDD97436.1"/>
    <property type="molecule type" value="Genomic_DNA"/>
</dbReference>
<evidence type="ECO:0000256" key="8">
    <source>
        <dbReference type="SAM" id="SignalP"/>
    </source>
</evidence>
<proteinExistence type="inferred from homology"/>
<organism evidence="10 11">
    <name type="scientific">Paracoccus isoporae</name>
    <dbReference type="NCBI Taxonomy" id="591205"/>
    <lineage>
        <taxon>Bacteria</taxon>
        <taxon>Pseudomonadati</taxon>
        <taxon>Pseudomonadota</taxon>
        <taxon>Alphaproteobacteria</taxon>
        <taxon>Rhodobacterales</taxon>
        <taxon>Paracoccaceae</taxon>
        <taxon>Paracoccus</taxon>
    </lineage>
</organism>
<evidence type="ECO:0000256" key="7">
    <source>
        <dbReference type="PROSITE-ProRule" id="PRU01373"/>
    </source>
</evidence>
<comment type="similarity">
    <text evidence="2">Belongs to the YkuD family.</text>
</comment>
<dbReference type="InterPro" id="IPR038063">
    <property type="entry name" value="Transpep_catalytic_dom"/>
</dbReference>
<dbReference type="AlphaFoldDB" id="A0A1G6Z6I6"/>
<keyword evidence="5 7" id="KW-0573">Peptidoglycan synthesis</keyword>
<feature type="chain" id="PRO_5011769684" evidence="8">
    <location>
        <begin position="22"/>
        <end position="180"/>
    </location>
</feature>
<dbReference type="Gene3D" id="2.40.440.10">
    <property type="entry name" value="L,D-transpeptidase catalytic domain-like"/>
    <property type="match status" value="1"/>
</dbReference>
<evidence type="ECO:0000256" key="1">
    <source>
        <dbReference type="ARBA" id="ARBA00004752"/>
    </source>
</evidence>
<dbReference type="Pfam" id="PF03734">
    <property type="entry name" value="YkuD"/>
    <property type="match status" value="1"/>
</dbReference>
<keyword evidence="3" id="KW-0808">Transferase</keyword>
<dbReference type="OrthoDB" id="9809748at2"/>
<name>A0A1G6Z6I6_9RHOB</name>
<reference evidence="10 11" key="1">
    <citation type="submission" date="2016-10" db="EMBL/GenBank/DDBJ databases">
        <authorList>
            <person name="de Groot N.N."/>
        </authorList>
    </citation>
    <scope>NUCLEOTIDE SEQUENCE [LARGE SCALE GENOMIC DNA]</scope>
    <source>
        <strain evidence="10 11">DSM 22220</strain>
    </source>
</reference>
<comment type="pathway">
    <text evidence="1 7">Cell wall biogenesis; peptidoglycan biosynthesis.</text>
</comment>
<dbReference type="GO" id="GO:0016740">
    <property type="term" value="F:transferase activity"/>
    <property type="evidence" value="ECO:0007669"/>
    <property type="project" value="UniProtKB-KW"/>
</dbReference>